<evidence type="ECO:0000256" key="1">
    <source>
        <dbReference type="ARBA" id="ARBA00013139"/>
    </source>
</evidence>
<gene>
    <name evidence="5" type="primary">pabB</name>
    <name evidence="5" type="ORF">G3570_05520</name>
</gene>
<organism evidence="5 6">
    <name type="scientific">Halalkalibaculum roseum</name>
    <dbReference type="NCBI Taxonomy" id="2709311"/>
    <lineage>
        <taxon>Bacteria</taxon>
        <taxon>Pseudomonadati</taxon>
        <taxon>Balneolota</taxon>
        <taxon>Balneolia</taxon>
        <taxon>Balneolales</taxon>
        <taxon>Balneolaceae</taxon>
        <taxon>Halalkalibaculum</taxon>
    </lineage>
</organism>
<feature type="domain" description="Chorismate-utilising enzyme C-terminal" evidence="3">
    <location>
        <begin position="159"/>
        <end position="411"/>
    </location>
</feature>
<dbReference type="InterPro" id="IPR019999">
    <property type="entry name" value="Anth_synth_I-like"/>
</dbReference>
<dbReference type="InterPro" id="IPR005802">
    <property type="entry name" value="ADC_synth_comp_1"/>
</dbReference>
<dbReference type="EC" id="2.6.1.85" evidence="1"/>
<evidence type="ECO:0000259" key="4">
    <source>
        <dbReference type="Pfam" id="PF04715"/>
    </source>
</evidence>
<dbReference type="Pfam" id="PF00425">
    <property type="entry name" value="Chorismate_bind"/>
    <property type="match status" value="1"/>
</dbReference>
<accession>A0A6M1SM43</accession>
<dbReference type="NCBIfam" id="TIGR00553">
    <property type="entry name" value="pabB"/>
    <property type="match status" value="1"/>
</dbReference>
<dbReference type="PRINTS" id="PR00095">
    <property type="entry name" value="ANTSNTHASEI"/>
</dbReference>
<evidence type="ECO:0000313" key="6">
    <source>
        <dbReference type="Proteomes" id="UP000473278"/>
    </source>
</evidence>
<proteinExistence type="predicted"/>
<evidence type="ECO:0000259" key="3">
    <source>
        <dbReference type="Pfam" id="PF00425"/>
    </source>
</evidence>
<keyword evidence="2 5" id="KW-0808">Transferase</keyword>
<dbReference type="EMBL" id="JAALLT010000002">
    <property type="protein sequence ID" value="NGP76079.1"/>
    <property type="molecule type" value="Genomic_DNA"/>
</dbReference>
<comment type="caution">
    <text evidence="5">The sequence shown here is derived from an EMBL/GenBank/DDBJ whole genome shotgun (WGS) entry which is preliminary data.</text>
</comment>
<dbReference type="SUPFAM" id="SSF56322">
    <property type="entry name" value="ADC synthase"/>
    <property type="match status" value="1"/>
</dbReference>
<dbReference type="InterPro" id="IPR005801">
    <property type="entry name" value="ADC_synthase"/>
</dbReference>
<dbReference type="InterPro" id="IPR015890">
    <property type="entry name" value="Chorismate_C"/>
</dbReference>
<protein>
    <recommendedName>
        <fullName evidence="1">aminodeoxychorismate synthase</fullName>
        <ecNumber evidence="1">2.6.1.85</ecNumber>
    </recommendedName>
</protein>
<dbReference type="GO" id="GO:0009396">
    <property type="term" value="P:folic acid-containing compound biosynthetic process"/>
    <property type="evidence" value="ECO:0007669"/>
    <property type="project" value="InterPro"/>
</dbReference>
<reference evidence="5 6" key="1">
    <citation type="submission" date="2020-02" db="EMBL/GenBank/DDBJ databases">
        <title>Balneolaceae bacterium YR4-1, complete genome.</title>
        <authorList>
            <person name="Li Y."/>
            <person name="Wu S."/>
        </authorList>
    </citation>
    <scope>NUCLEOTIDE SEQUENCE [LARGE SCALE GENOMIC DNA]</scope>
    <source>
        <strain evidence="5 6">YR4-1</strain>
    </source>
</reference>
<dbReference type="AlphaFoldDB" id="A0A6M1SM43"/>
<dbReference type="GO" id="GO:0000162">
    <property type="term" value="P:L-tryptophan biosynthetic process"/>
    <property type="evidence" value="ECO:0007669"/>
    <property type="project" value="TreeGrafter"/>
</dbReference>
<feature type="domain" description="Anthranilate synthase component I N-terminal" evidence="4">
    <location>
        <begin position="9"/>
        <end position="127"/>
    </location>
</feature>
<sequence>MDSRLDSLIKMYSEKGPVILLESQSEDHPASRYSYLAAIPEASIEAKGTEVTIFHKGDKKKFSENPLEALGRFYEEQSDWMFGYLGYDLKNFIEKLTSENRDQVQAPDLYFIVPGVLIRYDRQKNNLEYIKGRPAKEERAGTAQGNSPQISSLGYTVTRNDYLQCIEEAQRRITEGDFYELNLSHQLKADFEGDPFALYKKMRDIGPVPFGAYIEIENIAICSMSPERFLAREANRVYSQPIKGTIQRGADESNDQRLRAELSSSVKDRAENLMIVDLVRNDLSKIARKGSVKVSDLFQIQTFGTVHQMVSTVEAESETENPIEIIKACYPMGSMTGAPKISAMKAIEELENYRRGIYSGAIGYFKPNGEFDFNVVIRTAIITGDNLFYSVGGAITGDSDPELEWEETLVKARALTKVLKE</sequence>
<evidence type="ECO:0000313" key="5">
    <source>
        <dbReference type="EMBL" id="NGP76079.1"/>
    </source>
</evidence>
<keyword evidence="6" id="KW-1185">Reference proteome</keyword>
<dbReference type="GO" id="GO:0046820">
    <property type="term" value="F:4-amino-4-deoxychorismate synthase activity"/>
    <property type="evidence" value="ECO:0007669"/>
    <property type="project" value="UniProtKB-EC"/>
</dbReference>
<dbReference type="InterPro" id="IPR006805">
    <property type="entry name" value="Anth_synth_I_N"/>
</dbReference>
<evidence type="ECO:0000256" key="2">
    <source>
        <dbReference type="ARBA" id="ARBA00022679"/>
    </source>
</evidence>
<dbReference type="RefSeq" id="WP_165140127.1">
    <property type="nucleotide sequence ID" value="NZ_JAALLT010000002.1"/>
</dbReference>
<dbReference type="Pfam" id="PF04715">
    <property type="entry name" value="Anth_synt_I_N"/>
    <property type="match status" value="1"/>
</dbReference>
<dbReference type="Proteomes" id="UP000473278">
    <property type="component" value="Unassembled WGS sequence"/>
</dbReference>
<dbReference type="PANTHER" id="PTHR11236:SF50">
    <property type="entry name" value="AMINODEOXYCHORISMATE SYNTHASE COMPONENT 1"/>
    <property type="match status" value="1"/>
</dbReference>
<name>A0A6M1SM43_9BACT</name>
<dbReference type="PANTHER" id="PTHR11236">
    <property type="entry name" value="AMINOBENZOATE/ANTHRANILATE SYNTHASE"/>
    <property type="match status" value="1"/>
</dbReference>
<keyword evidence="5" id="KW-0032">Aminotransferase</keyword>
<dbReference type="Gene3D" id="3.60.120.10">
    <property type="entry name" value="Anthranilate synthase"/>
    <property type="match status" value="1"/>
</dbReference>